<dbReference type="Proteomes" id="UP000265520">
    <property type="component" value="Unassembled WGS sequence"/>
</dbReference>
<dbReference type="EMBL" id="LXQA010052891">
    <property type="protein sequence ID" value="MCI03671.1"/>
    <property type="molecule type" value="Genomic_DNA"/>
</dbReference>
<feature type="region of interest" description="Disordered" evidence="1">
    <location>
        <begin position="27"/>
        <end position="46"/>
    </location>
</feature>
<dbReference type="PANTHER" id="PTHR33913">
    <property type="entry name" value="ALEURONE LAYER MORPHOGENESIS PROTEIN"/>
    <property type="match status" value="1"/>
</dbReference>
<dbReference type="AlphaFoldDB" id="A0A392NV24"/>
<evidence type="ECO:0000313" key="3">
    <source>
        <dbReference type="EMBL" id="MCI03671.1"/>
    </source>
</evidence>
<feature type="non-terminal residue" evidence="3">
    <location>
        <position position="46"/>
    </location>
</feature>
<sequence length="46" mass="5056">MGLSDVCPTVDAVRAFLEHLIDPMLPAKPSIRDDPPLSQQLKLAKQ</sequence>
<evidence type="ECO:0000259" key="2">
    <source>
        <dbReference type="Pfam" id="PF25500"/>
    </source>
</evidence>
<organism evidence="3 4">
    <name type="scientific">Trifolium medium</name>
    <dbReference type="NCBI Taxonomy" id="97028"/>
    <lineage>
        <taxon>Eukaryota</taxon>
        <taxon>Viridiplantae</taxon>
        <taxon>Streptophyta</taxon>
        <taxon>Embryophyta</taxon>
        <taxon>Tracheophyta</taxon>
        <taxon>Spermatophyta</taxon>
        <taxon>Magnoliopsida</taxon>
        <taxon>eudicotyledons</taxon>
        <taxon>Gunneridae</taxon>
        <taxon>Pentapetalae</taxon>
        <taxon>rosids</taxon>
        <taxon>fabids</taxon>
        <taxon>Fabales</taxon>
        <taxon>Fabaceae</taxon>
        <taxon>Papilionoideae</taxon>
        <taxon>50 kb inversion clade</taxon>
        <taxon>NPAAA clade</taxon>
        <taxon>Hologalegina</taxon>
        <taxon>IRL clade</taxon>
        <taxon>Trifolieae</taxon>
        <taxon>Trifolium</taxon>
    </lineage>
</organism>
<protein>
    <recommendedName>
        <fullName evidence="2">DUF7913 domain-containing protein</fullName>
    </recommendedName>
</protein>
<proteinExistence type="predicted"/>
<dbReference type="InterPro" id="IPR057235">
    <property type="entry name" value="DUF7913"/>
</dbReference>
<evidence type="ECO:0000313" key="4">
    <source>
        <dbReference type="Proteomes" id="UP000265520"/>
    </source>
</evidence>
<accession>A0A392NV24</accession>
<comment type="caution">
    <text evidence="3">The sequence shown here is derived from an EMBL/GenBank/DDBJ whole genome shotgun (WGS) entry which is preliminary data.</text>
</comment>
<reference evidence="3 4" key="1">
    <citation type="journal article" date="2018" name="Front. Plant Sci.">
        <title>Red Clover (Trifolium pratense) and Zigzag Clover (T. medium) - A Picture of Genomic Similarities and Differences.</title>
        <authorList>
            <person name="Dluhosova J."/>
            <person name="Istvanek J."/>
            <person name="Nedelnik J."/>
            <person name="Repkova J."/>
        </authorList>
    </citation>
    <scope>NUCLEOTIDE SEQUENCE [LARGE SCALE GENOMIC DNA]</scope>
    <source>
        <strain evidence="4">cv. 10/8</strain>
        <tissue evidence="3">Leaf</tissue>
    </source>
</reference>
<feature type="domain" description="DUF7913" evidence="2">
    <location>
        <begin position="5"/>
        <end position="46"/>
    </location>
</feature>
<gene>
    <name evidence="3" type="ORF">A2U01_0024711</name>
</gene>
<name>A0A392NV24_9FABA</name>
<dbReference type="Pfam" id="PF25500">
    <property type="entry name" value="DUF7913"/>
    <property type="match status" value="1"/>
</dbReference>
<keyword evidence="4" id="KW-1185">Reference proteome</keyword>
<dbReference type="PANTHER" id="PTHR33913:SF3">
    <property type="entry name" value="ALEURONE LAYER MORPHOGENESIS PROTEIN"/>
    <property type="match status" value="1"/>
</dbReference>
<evidence type="ECO:0000256" key="1">
    <source>
        <dbReference type="SAM" id="MobiDB-lite"/>
    </source>
</evidence>
<feature type="compositionally biased region" description="Polar residues" evidence="1">
    <location>
        <begin position="37"/>
        <end position="46"/>
    </location>
</feature>